<comment type="similarity">
    <text evidence="1 2">Belongs to the UPF0178 family.</text>
</comment>
<dbReference type="NCBIfam" id="NF001095">
    <property type="entry name" value="PRK00124.1"/>
    <property type="match status" value="1"/>
</dbReference>
<evidence type="ECO:0000256" key="1">
    <source>
        <dbReference type="ARBA" id="ARBA00008522"/>
    </source>
</evidence>
<dbReference type="STRING" id="266779.Meso_1019"/>
<dbReference type="InterPro" id="IPR003791">
    <property type="entry name" value="UPF0178"/>
</dbReference>
<gene>
    <name evidence="3" type="ordered locus">Meso_1019</name>
</gene>
<evidence type="ECO:0000256" key="2">
    <source>
        <dbReference type="HAMAP-Rule" id="MF_00489"/>
    </source>
</evidence>
<organism evidence="3">
    <name type="scientific">Chelativorans sp. (strain BNC1)</name>
    <dbReference type="NCBI Taxonomy" id="266779"/>
    <lineage>
        <taxon>Bacteria</taxon>
        <taxon>Pseudomonadati</taxon>
        <taxon>Pseudomonadota</taxon>
        <taxon>Alphaproteobacteria</taxon>
        <taxon>Hyphomicrobiales</taxon>
        <taxon>Phyllobacteriaceae</taxon>
        <taxon>Chelativorans</taxon>
    </lineage>
</organism>
<dbReference type="EMBL" id="CP000390">
    <property type="protein sequence ID" value="ABG62416.1"/>
    <property type="molecule type" value="Genomic_DNA"/>
</dbReference>
<reference evidence="3" key="1">
    <citation type="submission" date="2006-06" db="EMBL/GenBank/DDBJ databases">
        <title>Complete sequence of chromosome of Chelativorans sp. BNC1.</title>
        <authorList>
            <consortium name="US DOE Joint Genome Institute"/>
            <person name="Copeland A."/>
            <person name="Lucas S."/>
            <person name="Lapidus A."/>
            <person name="Barry K."/>
            <person name="Detter J.C."/>
            <person name="Glavina del Rio T."/>
            <person name="Hammon N."/>
            <person name="Israni S."/>
            <person name="Dalin E."/>
            <person name="Tice H."/>
            <person name="Pitluck S."/>
            <person name="Chertkov O."/>
            <person name="Brettin T."/>
            <person name="Bruce D."/>
            <person name="Han C."/>
            <person name="Tapia R."/>
            <person name="Gilna P."/>
            <person name="Schmutz J."/>
            <person name="Larimer F."/>
            <person name="Land M."/>
            <person name="Hauser L."/>
            <person name="Kyrpides N."/>
            <person name="Mikhailova N."/>
            <person name="Richardson P."/>
        </authorList>
    </citation>
    <scope>NUCLEOTIDE SEQUENCE</scope>
    <source>
        <strain evidence="3">BNC1</strain>
    </source>
</reference>
<dbReference type="HAMAP" id="MF_00489">
    <property type="entry name" value="UPF0178"/>
    <property type="match status" value="1"/>
</dbReference>
<accession>Q11JK9</accession>
<dbReference type="PANTHER" id="PTHR35146">
    <property type="entry name" value="UPF0178 PROTEIN YAII"/>
    <property type="match status" value="1"/>
</dbReference>
<dbReference type="HOGENOM" id="CLU_106619_2_1_5"/>
<dbReference type="OrthoDB" id="9798918at2"/>
<dbReference type="KEGG" id="mes:Meso_1019"/>
<proteinExistence type="inferred from homology"/>
<name>Q11JK9_CHESB</name>
<sequence length="150" mass="16232">MATIYVDADACPVKEEVTRVAERHGLPVVFVSNGGLRPSRDPMIRHIVVPGKADAADDWIVENASKGDIAITADVPLAARLVEKGLQVLGPTGRTFTRESIGMDVAMRNLKQDLREAGEIRGYNASFTAKDRSSFLQGLDMAVRRALRGG</sequence>
<dbReference type="eggNOG" id="COG1671">
    <property type="taxonomic scope" value="Bacteria"/>
</dbReference>
<dbReference type="CDD" id="cd18720">
    <property type="entry name" value="PIN_YqxD-like"/>
    <property type="match status" value="1"/>
</dbReference>
<dbReference type="PANTHER" id="PTHR35146:SF1">
    <property type="entry name" value="UPF0178 PROTEIN YAII"/>
    <property type="match status" value="1"/>
</dbReference>
<dbReference type="Pfam" id="PF02639">
    <property type="entry name" value="DUF188"/>
    <property type="match status" value="1"/>
</dbReference>
<protein>
    <recommendedName>
        <fullName evidence="2">UPF0178 protein Meso_1019</fullName>
    </recommendedName>
</protein>
<dbReference type="AlphaFoldDB" id="Q11JK9"/>
<evidence type="ECO:0000313" key="3">
    <source>
        <dbReference type="EMBL" id="ABG62416.1"/>
    </source>
</evidence>